<dbReference type="Proteomes" id="UP000693981">
    <property type="component" value="Unassembled WGS sequence"/>
</dbReference>
<evidence type="ECO:0000313" key="3">
    <source>
        <dbReference type="EMBL" id="KAG7400525.1"/>
    </source>
</evidence>
<dbReference type="InterPro" id="IPR041524">
    <property type="entry name" value="GH131_N"/>
</dbReference>
<keyword evidence="1" id="KW-0732">Signal</keyword>
<organism evidence="3 4">
    <name type="scientific">Phytophthora boehmeriae</name>
    <dbReference type="NCBI Taxonomy" id="109152"/>
    <lineage>
        <taxon>Eukaryota</taxon>
        <taxon>Sar</taxon>
        <taxon>Stramenopiles</taxon>
        <taxon>Oomycota</taxon>
        <taxon>Peronosporomycetes</taxon>
        <taxon>Peronosporales</taxon>
        <taxon>Peronosporaceae</taxon>
        <taxon>Phytophthora</taxon>
    </lineage>
</organism>
<reference evidence="3" key="1">
    <citation type="submission" date="2021-02" db="EMBL/GenBank/DDBJ databases">
        <authorList>
            <person name="Palmer J.M."/>
        </authorList>
    </citation>
    <scope>NUCLEOTIDE SEQUENCE</scope>
    <source>
        <strain evidence="3">SCRP23</strain>
    </source>
</reference>
<feature type="domain" description="Glycoside hydrolase 131 catalytic N-terminal" evidence="2">
    <location>
        <begin position="28"/>
        <end position="261"/>
    </location>
</feature>
<accession>A0A8T1X3J9</accession>
<comment type="caution">
    <text evidence="3">The sequence shown here is derived from an EMBL/GenBank/DDBJ whole genome shotgun (WGS) entry which is preliminary data.</text>
</comment>
<feature type="chain" id="PRO_5035862890" description="Glycoside hydrolase 131 catalytic N-terminal domain-containing protein" evidence="1">
    <location>
        <begin position="24"/>
        <end position="293"/>
    </location>
</feature>
<evidence type="ECO:0000259" key="2">
    <source>
        <dbReference type="Pfam" id="PF18271"/>
    </source>
</evidence>
<protein>
    <recommendedName>
        <fullName evidence="2">Glycoside hydrolase 131 catalytic N-terminal domain-containing protein</fullName>
    </recommendedName>
</protein>
<sequence length="293" mass="31555">MQISTALLGLAAFTSLSVPPLAAEGKPLPWDGRGNDLVEALLDDKYNTEILTQRNGKSNGVPGDYVTIQSDGRSPAYNGDSGVIKIGVDSDAIYGTDKTARRSELVQTITANPAGTTFFRASIMKDKAFKYSLGWKVIFPQSNLFDIHVDAATDMPKVIFLTNDTEKAHWTSRIKVDTWYNFGIRVLPSDSGDGTKIEFYTSTGDEDLVLNVTTEVDMAVPTSYDMHYGLFTQTKSKAGPLMTTNQEIMAFNGVSVESEVVTAATVDVSDDSGSATSTASDVGEESGLKVIAF</sequence>
<evidence type="ECO:0000256" key="1">
    <source>
        <dbReference type="SAM" id="SignalP"/>
    </source>
</evidence>
<dbReference type="Pfam" id="PF18271">
    <property type="entry name" value="GH131_N"/>
    <property type="match status" value="1"/>
</dbReference>
<dbReference type="PANTHER" id="PTHR34612:SF6">
    <property type="entry name" value="GLYCOSIDE HYDROLASE 131 CATALYTIC N-TERMINAL DOMAIN-CONTAINING PROTEIN"/>
    <property type="match status" value="1"/>
</dbReference>
<name>A0A8T1X3J9_9STRA</name>
<feature type="signal peptide" evidence="1">
    <location>
        <begin position="1"/>
        <end position="23"/>
    </location>
</feature>
<dbReference type="PANTHER" id="PTHR34612">
    <property type="entry name" value="GH131_N DOMAIN-CONTAINING PROTEIN"/>
    <property type="match status" value="1"/>
</dbReference>
<dbReference type="EMBL" id="JAGDFL010000028">
    <property type="protein sequence ID" value="KAG7400525.1"/>
    <property type="molecule type" value="Genomic_DNA"/>
</dbReference>
<proteinExistence type="predicted"/>
<evidence type="ECO:0000313" key="4">
    <source>
        <dbReference type="Proteomes" id="UP000693981"/>
    </source>
</evidence>
<dbReference type="OrthoDB" id="120072at2759"/>
<dbReference type="AlphaFoldDB" id="A0A8T1X3J9"/>
<gene>
    <name evidence="3" type="ORF">PHYBOEH_005325</name>
</gene>
<keyword evidence="4" id="KW-1185">Reference proteome</keyword>